<evidence type="ECO:0000256" key="2">
    <source>
        <dbReference type="SAM" id="Coils"/>
    </source>
</evidence>
<organism evidence="8 9">
    <name type="scientific">Syntrophaceticus schinkii</name>
    <dbReference type="NCBI Taxonomy" id="499207"/>
    <lineage>
        <taxon>Bacteria</taxon>
        <taxon>Bacillati</taxon>
        <taxon>Bacillota</taxon>
        <taxon>Clostridia</taxon>
        <taxon>Thermoanaerobacterales</taxon>
        <taxon>Thermoanaerobacterales Family III. Incertae Sedis</taxon>
        <taxon>Syntrophaceticus</taxon>
    </lineage>
</organism>
<evidence type="ECO:0000259" key="6">
    <source>
        <dbReference type="Pfam" id="PF25973"/>
    </source>
</evidence>
<protein>
    <recommendedName>
        <fullName evidence="10">Efflux transporter, RND family, MFP subunit</fullName>
    </recommendedName>
</protein>
<feature type="region of interest" description="Disordered" evidence="3">
    <location>
        <begin position="1"/>
        <end position="41"/>
    </location>
</feature>
<keyword evidence="4" id="KW-0472">Membrane</keyword>
<name>A0A0B7MD45_9FIRM</name>
<evidence type="ECO:0000256" key="3">
    <source>
        <dbReference type="SAM" id="MobiDB-lite"/>
    </source>
</evidence>
<accession>A0A0B7MD45</accession>
<keyword evidence="4" id="KW-1133">Transmembrane helix</keyword>
<reference evidence="9" key="1">
    <citation type="submission" date="2015-01" db="EMBL/GenBank/DDBJ databases">
        <authorList>
            <person name="Manzoor Shahid"/>
            <person name="Zubair Saima"/>
        </authorList>
    </citation>
    <scope>NUCLEOTIDE SEQUENCE [LARGE SCALE GENOMIC DNA]</scope>
    <source>
        <strain evidence="9">Sp3</strain>
    </source>
</reference>
<dbReference type="Gene3D" id="2.40.50.100">
    <property type="match status" value="1"/>
</dbReference>
<dbReference type="AlphaFoldDB" id="A0A0B7MD45"/>
<feature type="transmembrane region" description="Helical" evidence="4">
    <location>
        <begin position="46"/>
        <end position="67"/>
    </location>
</feature>
<evidence type="ECO:0000313" key="8">
    <source>
        <dbReference type="EMBL" id="CEO88005.1"/>
    </source>
</evidence>
<dbReference type="InterPro" id="IPR058637">
    <property type="entry name" value="YknX-like_C"/>
</dbReference>
<dbReference type="InterPro" id="IPR058647">
    <property type="entry name" value="BSH_CzcB-like"/>
</dbReference>
<dbReference type="GO" id="GO:0015562">
    <property type="term" value="F:efflux transmembrane transporter activity"/>
    <property type="evidence" value="ECO:0007669"/>
    <property type="project" value="TreeGrafter"/>
</dbReference>
<keyword evidence="4" id="KW-0812">Transmembrane</keyword>
<comment type="similarity">
    <text evidence="1">Belongs to the membrane fusion protein (MFP) (TC 8.A.1) family.</text>
</comment>
<dbReference type="InterPro" id="IPR006143">
    <property type="entry name" value="RND_pump_MFP"/>
</dbReference>
<evidence type="ECO:0000256" key="1">
    <source>
        <dbReference type="ARBA" id="ARBA00009477"/>
    </source>
</evidence>
<dbReference type="Gene3D" id="2.40.420.20">
    <property type="match status" value="1"/>
</dbReference>
<dbReference type="Gene3D" id="2.40.30.170">
    <property type="match status" value="1"/>
</dbReference>
<feature type="compositionally biased region" description="Basic and acidic residues" evidence="3">
    <location>
        <begin position="1"/>
        <end position="11"/>
    </location>
</feature>
<dbReference type="Pfam" id="PF25989">
    <property type="entry name" value="YknX_C"/>
    <property type="match status" value="1"/>
</dbReference>
<evidence type="ECO:0000259" key="5">
    <source>
        <dbReference type="Pfam" id="PF25954"/>
    </source>
</evidence>
<gene>
    <name evidence="8" type="ORF">SSCH_140003</name>
</gene>
<dbReference type="SUPFAM" id="SSF111369">
    <property type="entry name" value="HlyD-like secretion proteins"/>
    <property type="match status" value="1"/>
</dbReference>
<dbReference type="Pfam" id="PF25973">
    <property type="entry name" value="BSH_CzcB"/>
    <property type="match status" value="1"/>
</dbReference>
<dbReference type="Pfam" id="PF25954">
    <property type="entry name" value="Beta-barrel_RND_2"/>
    <property type="match status" value="1"/>
</dbReference>
<feature type="domain" description="CzcB-like barrel-sandwich hybrid" evidence="6">
    <location>
        <begin position="107"/>
        <end position="260"/>
    </location>
</feature>
<feature type="compositionally biased region" description="Low complexity" evidence="3">
    <location>
        <begin position="310"/>
        <end position="339"/>
    </location>
</feature>
<dbReference type="Proteomes" id="UP000046155">
    <property type="component" value="Unassembled WGS sequence"/>
</dbReference>
<evidence type="ECO:0000256" key="4">
    <source>
        <dbReference type="SAM" id="Phobius"/>
    </source>
</evidence>
<dbReference type="PANTHER" id="PTHR30469:SF15">
    <property type="entry name" value="HLYD FAMILY OF SECRETION PROTEINS"/>
    <property type="match status" value="1"/>
</dbReference>
<feature type="domain" description="CusB-like beta-barrel" evidence="5">
    <location>
        <begin position="352"/>
        <end position="406"/>
    </location>
</feature>
<feature type="compositionally biased region" description="Polar residues" evidence="3">
    <location>
        <begin position="12"/>
        <end position="40"/>
    </location>
</feature>
<dbReference type="GO" id="GO:1990281">
    <property type="term" value="C:efflux pump complex"/>
    <property type="evidence" value="ECO:0007669"/>
    <property type="project" value="TreeGrafter"/>
</dbReference>
<feature type="coiled-coil region" evidence="2">
    <location>
        <begin position="161"/>
        <end position="248"/>
    </location>
</feature>
<evidence type="ECO:0000259" key="7">
    <source>
        <dbReference type="Pfam" id="PF25989"/>
    </source>
</evidence>
<dbReference type="RefSeq" id="WP_044664255.1">
    <property type="nucleotide sequence ID" value="NZ_CDRZ01000046.1"/>
</dbReference>
<dbReference type="InterPro" id="IPR058792">
    <property type="entry name" value="Beta-barrel_RND_2"/>
</dbReference>
<feature type="domain" description="YknX-like C-terminal permuted SH3-like" evidence="7">
    <location>
        <begin position="412"/>
        <end position="485"/>
    </location>
</feature>
<evidence type="ECO:0000313" key="9">
    <source>
        <dbReference type="Proteomes" id="UP000046155"/>
    </source>
</evidence>
<dbReference type="PANTHER" id="PTHR30469">
    <property type="entry name" value="MULTIDRUG RESISTANCE PROTEIN MDTA"/>
    <property type="match status" value="1"/>
</dbReference>
<dbReference type="NCBIfam" id="TIGR01730">
    <property type="entry name" value="RND_mfp"/>
    <property type="match status" value="1"/>
</dbReference>
<feature type="region of interest" description="Disordered" evidence="3">
    <location>
        <begin position="310"/>
        <end position="358"/>
    </location>
</feature>
<evidence type="ECO:0008006" key="10">
    <source>
        <dbReference type="Google" id="ProtNLM"/>
    </source>
</evidence>
<dbReference type="PRINTS" id="PR01490">
    <property type="entry name" value="RTXTOXIND"/>
</dbReference>
<keyword evidence="9" id="KW-1185">Reference proteome</keyword>
<dbReference type="EMBL" id="CDRZ01000046">
    <property type="protein sequence ID" value="CEO88005.1"/>
    <property type="molecule type" value="Genomic_DNA"/>
</dbReference>
<feature type="compositionally biased region" description="Polar residues" evidence="3">
    <location>
        <begin position="340"/>
        <end position="354"/>
    </location>
</feature>
<keyword evidence="2" id="KW-0175">Coiled coil</keyword>
<sequence>MDKMEPRDNRGDQNPQGEQGSDMSMPQVDTLNADESTAPTSPRKKGFIITGVIVLILIGIIIGVRYFNKDDVEESAVSVVPVEVAEVQTGDVTKTVKLTGFVTPRSTAKLIPKLPAKISTVHVDVGDRVSKGQVLAKLDDSDIKAYQKAAEASMEAARLGLKAAAADLENARSVLEQVLEKAKQLPDPSVELPEGIELPEIPEKKDLERAKGDYKNAQADYALAEAKLKEAETALESVRRQSNNTEIISPINGVVAARLANPDDMANPLQPILVVIDDTEMLVAAGVTENNINSVTKGMELQVLVKAAASADGSAGTTGTNTGDSSTGGSPTGSNATSPNGSSTASSDAENTATAAEPEQLFTGKVVTISPVVDEKTRMFTINISIPNPDNKLRAGMSAEVQLTTAERRGVVRVPLDAVVDKGDDQVVYIIEQSSSQTQSRARRERRVETGLAGQDYIEIISGLTPGETIVTKGQHFLRDGAQVNIKNRQRVTTPVSTASRGQSWCRQTQSQLLQTQCQICSTALLFYLDQWECPELTGILVYGNGTSCGLFPRLLASDIFSQRLTTNHQPEKQKSEAGSQKSEGCGMEICHLESKFVEIDQESRLTAPLLSDRQNHSLDSIFSQPPTTNHQPLIWGVVG</sequence>
<proteinExistence type="inferred from homology"/>